<dbReference type="VEuPathDB" id="FungiDB:AB675_3450"/>
<gene>
    <name evidence="3" type="ORF">AB675_3450</name>
</gene>
<sequence>MAPTKPPRHEWSEQDRILLALSYRFYQNEKSAMYKIWNQINHAVLIREGFANGAIANTALNSQFAEMKRTQATVYRQVFDQPVDVVRRQFRVHKDLLEDTAQKLNISLVLRVHPPAPSTAQPTNNAPPPTVAGGPFRREDWSPSTVRSDHITTQNSDLDSSHESPVASRPNLQSFIFSADGWQPAAPAVNHTPVSDTRQTENHVSEAQPTTRPSYVPRSVFKGVFVPPPPSTAPATPVVYLPDTLANVRKSPVLRTPFDSEGVLGKWHPVLLFRAFDPEHGLTARRFLDERSIPMPPTVLSSAFKDEVTPHLRGDTTYQSPFLSLTQSANRALDLIEESVHQKSVRKYSSDAQKWLAVFLYNDIDDEARQQFDGQGLHRNKMRPRLVPTICNDHGLDNLPNGYRGFGEFLVWGKLDSQPLLILDTTLALALIDVLKNMTMLCPEAAEDLLPFVKDVVPEWRDTLVRALVTSQKIPGADRPDSATWQTFADMFYAEEDQDAARSRRATSLFSHFTVEHANDGENVVIVEEDEHDVESKLPRTTVPRVTNEADLGEDVEMYDEGAQGIENEAHNSDSEDDWQTVSTIGHTSVDEHGSTPDDSVTMLQGIRDAAGSPTPVGQVQPLRVSRSPEQTNAITIGDEPLKKPVVIDLRDDFEEPINLPVAARNAPVEVIEDDIEMAEADSEPDWEIIGSAHRPLSHRSGSFARNPTQETPTPASRFPRKHGHMLD</sequence>
<evidence type="ECO:0000259" key="2">
    <source>
        <dbReference type="Pfam" id="PF24494"/>
    </source>
</evidence>
<dbReference type="InterPro" id="IPR056009">
    <property type="entry name" value="DUF7587"/>
</dbReference>
<evidence type="ECO:0000313" key="4">
    <source>
        <dbReference type="Proteomes" id="UP000038010"/>
    </source>
</evidence>
<dbReference type="RefSeq" id="XP_017999565.1">
    <property type="nucleotide sequence ID" value="XM_018143501.1"/>
</dbReference>
<accession>A0A0N1P010</accession>
<comment type="caution">
    <text evidence="3">The sequence shown here is derived from an EMBL/GenBank/DDBJ whole genome shotgun (WGS) entry which is preliminary data.</text>
</comment>
<dbReference type="Pfam" id="PF24494">
    <property type="entry name" value="DUF7587"/>
    <property type="match status" value="1"/>
</dbReference>
<protein>
    <recommendedName>
        <fullName evidence="2">DUF7587 domain-containing protein</fullName>
    </recommendedName>
</protein>
<name>A0A0N1P010_9EURO</name>
<dbReference type="GeneID" id="28735381"/>
<proteinExistence type="predicted"/>
<organism evidence="3 4">
    <name type="scientific">Cyphellophora attinorum</name>
    <dbReference type="NCBI Taxonomy" id="1664694"/>
    <lineage>
        <taxon>Eukaryota</taxon>
        <taxon>Fungi</taxon>
        <taxon>Dikarya</taxon>
        <taxon>Ascomycota</taxon>
        <taxon>Pezizomycotina</taxon>
        <taxon>Eurotiomycetes</taxon>
        <taxon>Chaetothyriomycetidae</taxon>
        <taxon>Chaetothyriales</taxon>
        <taxon>Cyphellophoraceae</taxon>
        <taxon>Cyphellophora</taxon>
    </lineage>
</organism>
<keyword evidence="4" id="KW-1185">Reference proteome</keyword>
<dbReference type="Proteomes" id="UP000038010">
    <property type="component" value="Unassembled WGS sequence"/>
</dbReference>
<feature type="region of interest" description="Disordered" evidence="1">
    <location>
        <begin position="690"/>
        <end position="728"/>
    </location>
</feature>
<reference evidence="3 4" key="1">
    <citation type="submission" date="2015-06" db="EMBL/GenBank/DDBJ databases">
        <title>Draft genome of the ant-associated black yeast Phialophora attae CBS 131958.</title>
        <authorList>
            <person name="Moreno L.F."/>
            <person name="Stielow B.J."/>
            <person name="de Hoog S."/>
            <person name="Vicente V.A."/>
            <person name="Weiss V.A."/>
            <person name="de Vries M."/>
            <person name="Cruz L.M."/>
            <person name="Souza E.M."/>
        </authorList>
    </citation>
    <scope>NUCLEOTIDE SEQUENCE [LARGE SCALE GENOMIC DNA]</scope>
    <source>
        <strain evidence="3 4">CBS 131958</strain>
    </source>
</reference>
<feature type="region of interest" description="Disordered" evidence="1">
    <location>
        <begin position="611"/>
        <end position="630"/>
    </location>
</feature>
<feature type="compositionally biased region" description="Polar residues" evidence="1">
    <location>
        <begin position="142"/>
        <end position="158"/>
    </location>
</feature>
<dbReference type="EMBL" id="LFJN01000014">
    <property type="protein sequence ID" value="KPI39602.1"/>
    <property type="molecule type" value="Genomic_DNA"/>
</dbReference>
<evidence type="ECO:0000256" key="1">
    <source>
        <dbReference type="SAM" id="MobiDB-lite"/>
    </source>
</evidence>
<dbReference type="OrthoDB" id="4121281at2759"/>
<feature type="compositionally biased region" description="Basic residues" evidence="1">
    <location>
        <begin position="719"/>
        <end position="728"/>
    </location>
</feature>
<feature type="compositionally biased region" description="Polar residues" evidence="1">
    <location>
        <begin position="700"/>
        <end position="715"/>
    </location>
</feature>
<evidence type="ECO:0000313" key="3">
    <source>
        <dbReference type="EMBL" id="KPI39602.1"/>
    </source>
</evidence>
<feature type="region of interest" description="Disordered" evidence="1">
    <location>
        <begin position="186"/>
        <end position="215"/>
    </location>
</feature>
<feature type="region of interest" description="Disordered" evidence="1">
    <location>
        <begin position="115"/>
        <end position="167"/>
    </location>
</feature>
<feature type="domain" description="DUF7587" evidence="2">
    <location>
        <begin position="271"/>
        <end position="417"/>
    </location>
</feature>
<dbReference type="AlphaFoldDB" id="A0A0N1P010"/>